<protein>
    <submittedName>
        <fullName evidence="1">Uncharacterized protein</fullName>
    </submittedName>
</protein>
<evidence type="ECO:0000313" key="2">
    <source>
        <dbReference type="Proteomes" id="UP000008953"/>
    </source>
</evidence>
<dbReference type="EMBL" id="FP929050">
    <property type="protein sequence ID" value="CBL11151.1"/>
    <property type="molecule type" value="Genomic_DNA"/>
</dbReference>
<reference evidence="1 2" key="2">
    <citation type="submission" date="2010-03" db="EMBL/GenBank/DDBJ databases">
        <authorList>
            <person name="Pajon A."/>
        </authorList>
    </citation>
    <scope>NUCLEOTIDE SEQUENCE [LARGE SCALE GENOMIC DNA]</scope>
    <source>
        <strain evidence="1 2">XB6B4</strain>
    </source>
</reference>
<sequence length="18" mass="2196">MRYDMILKCFGIFALKVF</sequence>
<evidence type="ECO:0000313" key="1">
    <source>
        <dbReference type="EMBL" id="CBL11151.1"/>
    </source>
</evidence>
<organism evidence="1 2">
    <name type="scientific">Roseburia intestinalis XB6B4</name>
    <dbReference type="NCBI Taxonomy" id="718255"/>
    <lineage>
        <taxon>Bacteria</taxon>
        <taxon>Bacillati</taxon>
        <taxon>Bacillota</taxon>
        <taxon>Clostridia</taxon>
        <taxon>Lachnospirales</taxon>
        <taxon>Lachnospiraceae</taxon>
        <taxon>Roseburia</taxon>
    </lineage>
</organism>
<dbReference type="AlphaFoldDB" id="D4KUW1"/>
<gene>
    <name evidence="1" type="ORF">RO1_03730</name>
</gene>
<dbReference type="KEGG" id="rix:RO1_03730"/>
<proteinExistence type="predicted"/>
<dbReference type="Proteomes" id="UP000008953">
    <property type="component" value="Chromosome"/>
</dbReference>
<reference evidence="1 2" key="1">
    <citation type="submission" date="2010-03" db="EMBL/GenBank/DDBJ databases">
        <title>The genome sequence of Roseburia intestinalis XB6B4.</title>
        <authorList>
            <consortium name="metaHIT consortium -- http://www.metahit.eu/"/>
            <person name="Pajon A."/>
            <person name="Turner K."/>
            <person name="Parkhill J."/>
            <person name="Bernalier A."/>
        </authorList>
    </citation>
    <scope>NUCLEOTIDE SEQUENCE [LARGE SCALE GENOMIC DNA]</scope>
    <source>
        <strain evidence="1 2">XB6B4</strain>
    </source>
</reference>
<dbReference type="HOGENOM" id="CLU_3430870_0_0_9"/>
<name>D4KUW1_9FIRM</name>
<accession>D4KUW1</accession>